<feature type="compositionally biased region" description="Low complexity" evidence="1">
    <location>
        <begin position="399"/>
        <end position="408"/>
    </location>
</feature>
<gene>
    <name evidence="2" type="ORF">DERF_012814</name>
</gene>
<feature type="compositionally biased region" description="Low complexity" evidence="1">
    <location>
        <begin position="663"/>
        <end position="678"/>
    </location>
</feature>
<feature type="region of interest" description="Disordered" evidence="1">
    <location>
        <begin position="656"/>
        <end position="680"/>
    </location>
</feature>
<feature type="region of interest" description="Disordered" evidence="1">
    <location>
        <begin position="596"/>
        <end position="615"/>
    </location>
</feature>
<feature type="compositionally biased region" description="Low complexity" evidence="1">
    <location>
        <begin position="598"/>
        <end position="612"/>
    </location>
</feature>
<name>A0A922HSU4_DERFA</name>
<evidence type="ECO:0000313" key="2">
    <source>
        <dbReference type="EMBL" id="KAH9502013.1"/>
    </source>
</evidence>
<proteinExistence type="predicted"/>
<evidence type="ECO:0000256" key="1">
    <source>
        <dbReference type="SAM" id="MobiDB-lite"/>
    </source>
</evidence>
<comment type="caution">
    <text evidence="2">The sequence shown here is derived from an EMBL/GenBank/DDBJ whole genome shotgun (WGS) entry which is preliminary data.</text>
</comment>
<sequence length="747" mass="84413">MASDPKLSSQRQSQPQLQQQQDYFECQVNKVSLYSLPTNVKIDSIDFEQCILECITHKLDDKKPDNGLSKRLINELIIQSDLLLYLPDSGKDNNQNHNEQLIYTVGIHRNRLQWSVMSPPSLSSTQLIDDDDQQISTNRHQQQQCHCYMQSTFDQIKLCYVNYEMPTMIIWLLLSLPKRVVKNEFSVTNYCDIHHHSTSTQSLSSSLSSSSSSSESSTLFALVWKCFNEQDVVQLREVYKYLQSLRRLNQTPSSSSSSLISDGHLDLSFIDHYHNQQQHDVHSYIYPPSSQFTVGGGGCGNGCSSSTSIITLNRLNHPRCIINNNIIRNDEIVETATTRESSSPSSSSYLNITTTNTTMNNNKIFSPIDINESNNNNNGGNTLMMISTKTFSGHHHRSSSSSSSSSSSTLIALDEQQRIRQRQPAKIIHESKDDDNNRKSTNIGNQPQYLVETKMMDNKSIKKSNVNNNTQSTTMYNGYHRMNGSTINTQSESEFDTTQINLYLRQKRFPKRILHTRSHSVDSSRHHRQSSSMNILKTFDQENISPISNTTYTIPIKSSTQPKTISILKSSNNNKRNNQMEKLQSTTTTTTMDIHLNSEGSSISGEESSSGEFNDCNSDELNCKLKYQNRIDYHGDNISTHVNCNRKKPTTIMKSVLKKSSSEDSNTTTTATNSSSSSHFTAPLSSLFGITDRFRFGINQQQLKNSKQQQTNSAIVLNYNNNNNNNSSNNKKNVTFSAYATIQMVDT</sequence>
<dbReference type="EMBL" id="ASGP02000006">
    <property type="protein sequence ID" value="KAH9502013.1"/>
    <property type="molecule type" value="Genomic_DNA"/>
</dbReference>
<reference evidence="2" key="2">
    <citation type="journal article" date="2022" name="Res Sq">
        <title>Comparative Genomics Reveals Insights into the Divergent Evolution of Astigmatic Mites and Household Pest Adaptations.</title>
        <authorList>
            <person name="Xiong Q."/>
            <person name="Wan A.T.-Y."/>
            <person name="Liu X.-Y."/>
            <person name="Fung C.S.-H."/>
            <person name="Xiao X."/>
            <person name="Malainual N."/>
            <person name="Hou J."/>
            <person name="Wang L."/>
            <person name="Wang M."/>
            <person name="Yang K."/>
            <person name="Cui Y."/>
            <person name="Leung E."/>
            <person name="Nong W."/>
            <person name="Shin S.-K."/>
            <person name="Au S."/>
            <person name="Jeong K.Y."/>
            <person name="Chew F.T."/>
            <person name="Hui J."/>
            <person name="Leung T.F."/>
            <person name="Tungtrongchitr A."/>
            <person name="Zhong N."/>
            <person name="Liu Z."/>
            <person name="Tsui S."/>
        </authorList>
    </citation>
    <scope>NUCLEOTIDE SEQUENCE</scope>
    <source>
        <strain evidence="2">Derf</strain>
        <tissue evidence="2">Whole organism</tissue>
    </source>
</reference>
<feature type="compositionally biased region" description="Basic and acidic residues" evidence="1">
    <location>
        <begin position="427"/>
        <end position="438"/>
    </location>
</feature>
<evidence type="ECO:0000313" key="3">
    <source>
        <dbReference type="Proteomes" id="UP000790347"/>
    </source>
</evidence>
<protein>
    <submittedName>
        <fullName evidence="2">Uncharacterized protein</fullName>
    </submittedName>
</protein>
<feature type="region of interest" description="Disordered" evidence="1">
    <location>
        <begin position="391"/>
        <end position="444"/>
    </location>
</feature>
<dbReference type="AlphaFoldDB" id="A0A922HSU4"/>
<organism evidence="2 3">
    <name type="scientific">Dermatophagoides farinae</name>
    <name type="common">American house dust mite</name>
    <dbReference type="NCBI Taxonomy" id="6954"/>
    <lineage>
        <taxon>Eukaryota</taxon>
        <taxon>Metazoa</taxon>
        <taxon>Ecdysozoa</taxon>
        <taxon>Arthropoda</taxon>
        <taxon>Chelicerata</taxon>
        <taxon>Arachnida</taxon>
        <taxon>Acari</taxon>
        <taxon>Acariformes</taxon>
        <taxon>Sarcoptiformes</taxon>
        <taxon>Astigmata</taxon>
        <taxon>Psoroptidia</taxon>
        <taxon>Analgoidea</taxon>
        <taxon>Pyroglyphidae</taxon>
        <taxon>Dermatophagoidinae</taxon>
        <taxon>Dermatophagoides</taxon>
    </lineage>
</organism>
<dbReference type="Proteomes" id="UP000790347">
    <property type="component" value="Unassembled WGS sequence"/>
</dbReference>
<keyword evidence="3" id="KW-1185">Reference proteome</keyword>
<accession>A0A922HSU4</accession>
<reference evidence="2" key="1">
    <citation type="submission" date="2013-05" db="EMBL/GenBank/DDBJ databases">
        <authorList>
            <person name="Yim A.K.Y."/>
            <person name="Chan T.F."/>
            <person name="Ji K.M."/>
            <person name="Liu X.Y."/>
            <person name="Zhou J.W."/>
            <person name="Li R.Q."/>
            <person name="Yang K.Y."/>
            <person name="Li J."/>
            <person name="Li M."/>
            <person name="Law P.T.W."/>
            <person name="Wu Y.L."/>
            <person name="Cai Z.L."/>
            <person name="Qin H."/>
            <person name="Bao Y."/>
            <person name="Leung R.K.K."/>
            <person name="Ng P.K.S."/>
            <person name="Zou J."/>
            <person name="Zhong X.J."/>
            <person name="Ran P.X."/>
            <person name="Zhong N.S."/>
            <person name="Liu Z.G."/>
            <person name="Tsui S.K.W."/>
        </authorList>
    </citation>
    <scope>NUCLEOTIDE SEQUENCE</scope>
    <source>
        <strain evidence="2">Derf</strain>
        <tissue evidence="2">Whole organism</tissue>
    </source>
</reference>